<name>A0ABR1JXD6_9AGAR</name>
<feature type="domain" description="BRCT" evidence="2">
    <location>
        <begin position="386"/>
        <end position="486"/>
    </location>
</feature>
<proteinExistence type="predicted"/>
<dbReference type="PROSITE" id="PS50172">
    <property type="entry name" value="BRCT"/>
    <property type="match status" value="2"/>
</dbReference>
<dbReference type="InterPro" id="IPR036420">
    <property type="entry name" value="BRCT_dom_sf"/>
</dbReference>
<feature type="compositionally biased region" description="Low complexity" evidence="1">
    <location>
        <begin position="251"/>
        <end position="271"/>
    </location>
</feature>
<dbReference type="Proteomes" id="UP001498398">
    <property type="component" value="Unassembled WGS sequence"/>
</dbReference>
<feature type="region of interest" description="Disordered" evidence="1">
    <location>
        <begin position="372"/>
        <end position="395"/>
    </location>
</feature>
<accession>A0ABR1JXD6</accession>
<reference evidence="3 4" key="1">
    <citation type="submission" date="2024-01" db="EMBL/GenBank/DDBJ databases">
        <title>A draft genome for the cacao thread blight pathogen Marasmiellus scandens.</title>
        <authorList>
            <person name="Baruah I.K."/>
            <person name="Leung J."/>
            <person name="Bukari Y."/>
            <person name="Amoako-Attah I."/>
            <person name="Meinhardt L.W."/>
            <person name="Bailey B.A."/>
            <person name="Cohen S.P."/>
        </authorList>
    </citation>
    <scope>NUCLEOTIDE SEQUENCE [LARGE SCALE GENOMIC DNA]</scope>
    <source>
        <strain evidence="3 4">GH-19</strain>
    </source>
</reference>
<evidence type="ECO:0000313" key="3">
    <source>
        <dbReference type="EMBL" id="KAK7468835.1"/>
    </source>
</evidence>
<evidence type="ECO:0000256" key="1">
    <source>
        <dbReference type="SAM" id="MobiDB-lite"/>
    </source>
</evidence>
<feature type="region of interest" description="Disordered" evidence="1">
    <location>
        <begin position="509"/>
        <end position="536"/>
    </location>
</feature>
<feature type="domain" description="BRCT" evidence="2">
    <location>
        <begin position="1"/>
        <end position="80"/>
    </location>
</feature>
<feature type="region of interest" description="Disordered" evidence="1">
    <location>
        <begin position="98"/>
        <end position="212"/>
    </location>
</feature>
<comment type="caution">
    <text evidence="3">The sequence shown here is derived from an EMBL/GenBank/DDBJ whole genome shotgun (WGS) entry which is preliminary data.</text>
</comment>
<feature type="compositionally biased region" description="Low complexity" evidence="1">
    <location>
        <begin position="154"/>
        <end position="169"/>
    </location>
</feature>
<feature type="compositionally biased region" description="Polar residues" evidence="1">
    <location>
        <begin position="177"/>
        <end position="210"/>
    </location>
</feature>
<organism evidence="3 4">
    <name type="scientific">Marasmiellus scandens</name>
    <dbReference type="NCBI Taxonomy" id="2682957"/>
    <lineage>
        <taxon>Eukaryota</taxon>
        <taxon>Fungi</taxon>
        <taxon>Dikarya</taxon>
        <taxon>Basidiomycota</taxon>
        <taxon>Agaricomycotina</taxon>
        <taxon>Agaricomycetes</taxon>
        <taxon>Agaricomycetidae</taxon>
        <taxon>Agaricales</taxon>
        <taxon>Marasmiineae</taxon>
        <taxon>Omphalotaceae</taxon>
        <taxon>Marasmiellus</taxon>
    </lineage>
</organism>
<dbReference type="SUPFAM" id="SSF52113">
    <property type="entry name" value="BRCT domain"/>
    <property type="match status" value="2"/>
</dbReference>
<gene>
    <name evidence="3" type="ORF">VKT23_003336</name>
</gene>
<dbReference type="Gene3D" id="3.40.50.10190">
    <property type="entry name" value="BRCT domain"/>
    <property type="match status" value="1"/>
</dbReference>
<evidence type="ECO:0000313" key="4">
    <source>
        <dbReference type="Proteomes" id="UP001498398"/>
    </source>
</evidence>
<sequence>MVFVEASEMVGRAKVVKQLKKHGADVCITIQEATLIVVDPETTAGRLIIREWGSTQDKVVLHHSWITECIKEKRLLDERDNWGGCIAQDDGLAIENEVSEEEQQNLPPLRRRSVENRNATSNSAVPQATSAPSTLPSACTQDSSTSRSVSCPVPNTSRRNPGSPPSSSTALFADAQNPLTSRSVSCPVSNEPTRATLSAHQNPSASTSVSVPPYAPAASSFQNFPSVCSSLSQYPNSSVPPSAASFLGALSPTSSSVSSPSQGPQVPNALQGMSFPPQFSSFPFPSAPAGMPFPQIPLMAFSPYLGNPMFCHMIAEQYRLALHAGALPGFPGTIPNEAKTEGNFVMKHSPSPDTIPALNPDSARSLVDVYNTASTSKGKEPASTASNHPISSGPPIFVNSNQSPLKFFVQIELRDRHKVISMIKKHGGKITNRQEDADFSILSPKSNTFASLLKTSNVVKTPAIAALFVEECVAKSTLLEHTPYILSSVGSPVRVKEEKVKEEKVKEKKVQAEMKHKRKAESVSEPKVKVKKPRKAATSTLLPNLLPYRESPPPPAEHFRKRLDDGRFLYSTQELEYAVEYAEILLQRDHEMPVSVIAKKLHEKMPHHSAKSWTTTINKQNAAVRDQITRARNRAGVAYRTAYAKRQAQSPVQNSDPRERELEEDFKAIVNFFMNHDDGSEEDANVVWGRLENMTSCKTQASWADFWKVYWQEVNRRLDEAKKQSVATT</sequence>
<evidence type="ECO:0000259" key="2">
    <source>
        <dbReference type="PROSITE" id="PS50172"/>
    </source>
</evidence>
<keyword evidence="4" id="KW-1185">Reference proteome</keyword>
<dbReference type="Pfam" id="PF16589">
    <property type="entry name" value="BRCT_2"/>
    <property type="match status" value="1"/>
</dbReference>
<feature type="compositionally biased region" description="Basic and acidic residues" evidence="1">
    <location>
        <begin position="509"/>
        <end position="528"/>
    </location>
</feature>
<dbReference type="InterPro" id="IPR001357">
    <property type="entry name" value="BRCT_dom"/>
</dbReference>
<dbReference type="EMBL" id="JBANRG010000003">
    <property type="protein sequence ID" value="KAK7468835.1"/>
    <property type="molecule type" value="Genomic_DNA"/>
</dbReference>
<protein>
    <recommendedName>
        <fullName evidence="2">BRCT domain-containing protein</fullName>
    </recommendedName>
</protein>
<feature type="compositionally biased region" description="Polar residues" evidence="1">
    <location>
        <begin position="116"/>
        <end position="149"/>
    </location>
</feature>
<feature type="region of interest" description="Disordered" evidence="1">
    <location>
        <begin position="250"/>
        <end position="271"/>
    </location>
</feature>